<keyword evidence="2" id="KW-0687">Ribonucleoprotein</keyword>
<dbReference type="PANTHER" id="PTHR21011:SF1">
    <property type="entry name" value="SMALL RIBOSOMAL SUBUNIT PROTEIN BS6M"/>
    <property type="match status" value="1"/>
</dbReference>
<dbReference type="GO" id="GO:0070181">
    <property type="term" value="F:small ribosomal subunit rRNA binding"/>
    <property type="evidence" value="ECO:0007669"/>
    <property type="project" value="TreeGrafter"/>
</dbReference>
<dbReference type="Gene3D" id="3.30.70.60">
    <property type="match status" value="1"/>
</dbReference>
<dbReference type="Proteomes" id="UP000019335">
    <property type="component" value="Chromosome 11"/>
</dbReference>
<dbReference type="Pfam" id="PF01250">
    <property type="entry name" value="Ribosomal_S6"/>
    <property type="match status" value="1"/>
</dbReference>
<dbReference type="GO" id="GO:0005737">
    <property type="term" value="C:cytoplasm"/>
    <property type="evidence" value="ECO:0007669"/>
    <property type="project" value="UniProtKB-ARBA"/>
</dbReference>
<organism evidence="2 3">
    <name type="scientific">Nannochloropsis gaditana</name>
    <dbReference type="NCBI Taxonomy" id="72520"/>
    <lineage>
        <taxon>Eukaryota</taxon>
        <taxon>Sar</taxon>
        <taxon>Stramenopiles</taxon>
        <taxon>Ochrophyta</taxon>
        <taxon>Eustigmatophyceae</taxon>
        <taxon>Eustigmatales</taxon>
        <taxon>Monodopsidaceae</taxon>
        <taxon>Nannochloropsis</taxon>
    </lineage>
</organism>
<name>W7TH23_9STRA</name>
<dbReference type="InterPro" id="IPR035980">
    <property type="entry name" value="Ribosomal_bS6_sf"/>
</dbReference>
<comment type="caution">
    <text evidence="2">The sequence shown here is derived from an EMBL/GenBank/DDBJ whole genome shotgun (WGS) entry which is preliminary data.</text>
</comment>
<reference evidence="2 3" key="1">
    <citation type="journal article" date="2014" name="Mol. Plant">
        <title>Chromosome Scale Genome Assembly and Transcriptome Profiling of Nannochloropsis gaditana in Nitrogen Depletion.</title>
        <authorList>
            <person name="Corteggiani Carpinelli E."/>
            <person name="Telatin A."/>
            <person name="Vitulo N."/>
            <person name="Forcato C."/>
            <person name="D'Angelo M."/>
            <person name="Schiavon R."/>
            <person name="Vezzi A."/>
            <person name="Giacometti G.M."/>
            <person name="Morosinotto T."/>
            <person name="Valle G."/>
        </authorList>
    </citation>
    <scope>NUCLEOTIDE SEQUENCE [LARGE SCALE GENOMIC DNA]</scope>
    <source>
        <strain evidence="2 3">B-31</strain>
    </source>
</reference>
<accession>W7TH23</accession>
<dbReference type="EMBL" id="AZIL01000936">
    <property type="protein sequence ID" value="EWM25397.1"/>
    <property type="molecule type" value="Genomic_DNA"/>
</dbReference>
<comment type="similarity">
    <text evidence="1">Belongs to the bacterial ribosomal protein bS6 family.</text>
</comment>
<dbReference type="GO" id="GO:0006412">
    <property type="term" value="P:translation"/>
    <property type="evidence" value="ECO:0007669"/>
    <property type="project" value="InterPro"/>
</dbReference>
<evidence type="ECO:0000256" key="1">
    <source>
        <dbReference type="ARBA" id="ARBA00009512"/>
    </source>
</evidence>
<dbReference type="AlphaFoldDB" id="W7TH23"/>
<dbReference type="CDD" id="cd15465">
    <property type="entry name" value="bS6_mito"/>
    <property type="match status" value="1"/>
</dbReference>
<dbReference type="PANTHER" id="PTHR21011">
    <property type="entry name" value="MITOCHONDRIAL 28S RIBOSOMAL PROTEIN S6"/>
    <property type="match status" value="1"/>
</dbReference>
<proteinExistence type="inferred from homology"/>
<protein>
    <submittedName>
        <fullName evidence="2">30s ribosomal protein s6</fullName>
    </submittedName>
</protein>
<dbReference type="GO" id="GO:0005840">
    <property type="term" value="C:ribosome"/>
    <property type="evidence" value="ECO:0007669"/>
    <property type="project" value="UniProtKB-KW"/>
</dbReference>
<dbReference type="OrthoDB" id="10259681at2759"/>
<evidence type="ECO:0000313" key="3">
    <source>
        <dbReference type="Proteomes" id="UP000019335"/>
    </source>
</evidence>
<dbReference type="GO" id="GO:0003735">
    <property type="term" value="F:structural constituent of ribosome"/>
    <property type="evidence" value="ECO:0007669"/>
    <property type="project" value="InterPro"/>
</dbReference>
<sequence>MPVLTVFTLDYHHFSSSLILPSGTRVLSALPWQPLVLSSQRINGAQHSTSFRFIRPILSVAQQHWKICSAVLQKQKQGHEFGSRLAPLYHYLTISRHNSHYVTMPLYQQLIIARDIAKAPELTSLLKQCAKTVLSNGGAMRGFENHGLRALSHRLRNRRAMEEEQKYHWRARYISSYFDVSPDTVKEVERVLRLDENVLRFFTLRPKTQADLIRTRTGFRAALWTEERSVEKTAENAREEKRKLFHEEP</sequence>
<dbReference type="SUPFAM" id="SSF54995">
    <property type="entry name" value="Ribosomal protein S6"/>
    <property type="match status" value="1"/>
</dbReference>
<keyword evidence="3" id="KW-1185">Reference proteome</keyword>
<dbReference type="InterPro" id="IPR014717">
    <property type="entry name" value="Transl_elong_EF1B/ribsomal_bS6"/>
</dbReference>
<keyword evidence="2" id="KW-0689">Ribosomal protein</keyword>
<dbReference type="InterPro" id="IPR000529">
    <property type="entry name" value="Ribosomal_bS6"/>
</dbReference>
<gene>
    <name evidence="2" type="ORF">Naga_100005g59</name>
</gene>
<evidence type="ECO:0000313" key="2">
    <source>
        <dbReference type="EMBL" id="EWM25397.1"/>
    </source>
</evidence>